<dbReference type="Proteomes" id="UP000285123">
    <property type="component" value="Unassembled WGS sequence"/>
</dbReference>
<dbReference type="RefSeq" id="WP_123590353.1">
    <property type="nucleotide sequence ID" value="NZ_AYKF01000066.1"/>
</dbReference>
<comment type="caution">
    <text evidence="2">The sequence shown here is derived from an EMBL/GenBank/DDBJ whole genome shotgun (WGS) entry which is preliminary data.</text>
</comment>
<reference evidence="2 3" key="1">
    <citation type="submission" date="2013-10" db="EMBL/GenBank/DDBJ databases">
        <title>Salinisphaera halophila YIM 95161 Genome Sequencing.</title>
        <authorList>
            <person name="Lai Q."/>
            <person name="Li C."/>
            <person name="Shao Z."/>
        </authorList>
    </citation>
    <scope>NUCLEOTIDE SEQUENCE [LARGE SCALE GENOMIC DNA]</scope>
    <source>
        <strain evidence="2 3">YIM 95161</strain>
    </source>
</reference>
<name>A0A423Q1Z4_9GAMM</name>
<feature type="region of interest" description="Disordered" evidence="1">
    <location>
        <begin position="76"/>
        <end position="101"/>
    </location>
</feature>
<accession>A0A423Q1Z4</accession>
<evidence type="ECO:0008006" key="4">
    <source>
        <dbReference type="Google" id="ProtNLM"/>
    </source>
</evidence>
<dbReference type="PROSITE" id="PS51257">
    <property type="entry name" value="PROKAR_LIPOPROTEIN"/>
    <property type="match status" value="1"/>
</dbReference>
<dbReference type="AlphaFoldDB" id="A0A423Q1Z4"/>
<evidence type="ECO:0000313" key="2">
    <source>
        <dbReference type="EMBL" id="ROO32526.1"/>
    </source>
</evidence>
<organism evidence="2 3">
    <name type="scientific">Salinisphaera orenii YIM 95161</name>
    <dbReference type="NCBI Taxonomy" id="1051139"/>
    <lineage>
        <taxon>Bacteria</taxon>
        <taxon>Pseudomonadati</taxon>
        <taxon>Pseudomonadota</taxon>
        <taxon>Gammaproteobacteria</taxon>
        <taxon>Salinisphaerales</taxon>
        <taxon>Salinisphaeraceae</taxon>
        <taxon>Salinisphaera</taxon>
    </lineage>
</organism>
<proteinExistence type="predicted"/>
<evidence type="ECO:0000256" key="1">
    <source>
        <dbReference type="SAM" id="MobiDB-lite"/>
    </source>
</evidence>
<dbReference type="EMBL" id="AYKF01000066">
    <property type="protein sequence ID" value="ROO32526.1"/>
    <property type="molecule type" value="Genomic_DNA"/>
</dbReference>
<sequence length="101" mass="10776">MNRSTRDAARILFLAALAALVTGCSTLFVGASDRRCAHDLTAVQDSAAHARAELEDGVTDAGRQPTLDRMVDLARRARASCGDGRTPDSPGMERARRPRPG</sequence>
<gene>
    <name evidence="2" type="ORF">SAHL_05285</name>
</gene>
<protein>
    <recommendedName>
        <fullName evidence="4">Lipoprotein</fullName>
    </recommendedName>
</protein>
<evidence type="ECO:0000313" key="3">
    <source>
        <dbReference type="Proteomes" id="UP000285123"/>
    </source>
</evidence>